<dbReference type="RefSeq" id="WP_171580847.1">
    <property type="nucleotide sequence ID" value="NZ_JAAVLX010000005.1"/>
</dbReference>
<evidence type="ECO:0000256" key="1">
    <source>
        <dbReference type="SAM" id="MobiDB-lite"/>
    </source>
</evidence>
<name>A0A7Y4GTS0_9BRAD</name>
<comment type="caution">
    <text evidence="3">The sequence shown here is derived from an EMBL/GenBank/DDBJ whole genome shotgun (WGS) entry which is preliminary data.</text>
</comment>
<reference evidence="3 4" key="1">
    <citation type="submission" date="2020-03" db="EMBL/GenBank/DDBJ databases">
        <title>Bradyrhizobium diversity isolated from nodules of Indigofera sp.</title>
        <authorList>
            <person name="Klepa M."/>
            <person name="Helene L."/>
            <person name="Hungria M."/>
        </authorList>
    </citation>
    <scope>NUCLEOTIDE SEQUENCE [LARGE SCALE GENOMIC DNA]</scope>
    <source>
        <strain evidence="3 4">WSM 1791</strain>
    </source>
</reference>
<sequence length="69" mass="7606">MCKLNDALPLAYVTDILRMIVNGHPNDELSQLLPRAYPGNPSKPSLENDANDADQQIAVSLRSRREMGA</sequence>
<keyword evidence="4" id="KW-1185">Reference proteome</keyword>
<gene>
    <name evidence="3" type="ORF">HCN58_17970</name>
</gene>
<feature type="region of interest" description="Disordered" evidence="1">
    <location>
        <begin position="31"/>
        <end position="54"/>
    </location>
</feature>
<dbReference type="EMBL" id="JAAVLX010000005">
    <property type="protein sequence ID" value="NOJ41468.1"/>
    <property type="molecule type" value="Genomic_DNA"/>
</dbReference>
<proteinExistence type="predicted"/>
<evidence type="ECO:0000259" key="2">
    <source>
        <dbReference type="Pfam" id="PF13817"/>
    </source>
</evidence>
<dbReference type="InterPro" id="IPR039552">
    <property type="entry name" value="IS66_C"/>
</dbReference>
<accession>A0A7Y4GTS0</accession>
<feature type="domain" description="Transposase IS66 C-terminal" evidence="2">
    <location>
        <begin position="2"/>
        <end position="34"/>
    </location>
</feature>
<organism evidence="3 4">
    <name type="scientific">Bradyrhizobium australiense</name>
    <dbReference type="NCBI Taxonomy" id="2721161"/>
    <lineage>
        <taxon>Bacteria</taxon>
        <taxon>Pseudomonadati</taxon>
        <taxon>Pseudomonadota</taxon>
        <taxon>Alphaproteobacteria</taxon>
        <taxon>Hyphomicrobiales</taxon>
        <taxon>Nitrobacteraceae</taxon>
        <taxon>Bradyrhizobium</taxon>
    </lineage>
</organism>
<dbReference type="Proteomes" id="UP000544122">
    <property type="component" value="Unassembled WGS sequence"/>
</dbReference>
<evidence type="ECO:0000313" key="4">
    <source>
        <dbReference type="Proteomes" id="UP000544122"/>
    </source>
</evidence>
<dbReference type="AlphaFoldDB" id="A0A7Y4GTS0"/>
<evidence type="ECO:0000313" key="3">
    <source>
        <dbReference type="EMBL" id="NOJ41468.1"/>
    </source>
</evidence>
<dbReference type="Pfam" id="PF13817">
    <property type="entry name" value="DDE_Tnp_IS66_C"/>
    <property type="match status" value="1"/>
</dbReference>
<protein>
    <submittedName>
        <fullName evidence="3">Transposase domain-containing protein</fullName>
    </submittedName>
</protein>